<accession>A0AAD0PVY8</accession>
<geneLocation type="plasmid" evidence="2">
    <name>pmppla107</name>
</geneLocation>
<gene>
    <name evidence="1" type="ORF">PLA107_031570</name>
</gene>
<name>A0AAD0PVY8_PSEAV</name>
<reference evidence="1 2" key="1">
    <citation type="journal article" date="2011" name="PLoS Pathog.">
        <title>Dynamic evolution of pathogenicity revealed by sequencing and comparative genomics of 19 Pseudomonas syringae isolates.</title>
        <authorList>
            <person name="Baltrus D.A."/>
            <person name="Nishimura M.T."/>
            <person name="Romanchuk A."/>
            <person name="Chang J.H."/>
            <person name="Mukhtar M.S."/>
            <person name="Cherkis K."/>
            <person name="Roach J."/>
            <person name="Grant S.R."/>
            <person name="Jones C.D."/>
            <person name="Dangl J.L."/>
        </authorList>
    </citation>
    <scope>NUCLEOTIDE SEQUENCE [LARGE SCALE GENOMIC DNA]</scope>
    <source>
        <strain evidence="1 2">M301315</strain>
    </source>
</reference>
<evidence type="ECO:0000313" key="2">
    <source>
        <dbReference type="Proteomes" id="UP000006426"/>
    </source>
</evidence>
<organism evidence="1 2">
    <name type="scientific">Pseudomonas amygdali pv. lachrymans str. M301315</name>
    <dbReference type="NCBI Taxonomy" id="629260"/>
    <lineage>
        <taxon>Bacteria</taxon>
        <taxon>Pseudomonadati</taxon>
        <taxon>Pseudomonadota</taxon>
        <taxon>Gammaproteobacteria</taxon>
        <taxon>Pseudomonadales</taxon>
        <taxon>Pseudomonadaceae</taxon>
        <taxon>Pseudomonas</taxon>
        <taxon>Pseudomonas amygdali</taxon>
    </lineage>
</organism>
<sequence length="122" mass="13788">MLIGIAYLMSGGATRIKTEEISTGQGLEIVHGHVEEIRGAKNYLIGFTVISDEGVLRGSFDKTPYGLDIQNYFNTINYCIYLQNHLRRTTYRGGKADYEEYTTFEGIRDFNRDGSCAEFPVD</sequence>
<proteinExistence type="predicted"/>
<protein>
    <submittedName>
        <fullName evidence="1">Uncharacterized protein</fullName>
    </submittedName>
</protein>
<dbReference type="EMBL" id="CP031226">
    <property type="protein sequence ID" value="AXH59764.1"/>
    <property type="molecule type" value="Genomic_DNA"/>
</dbReference>
<keyword evidence="1" id="KW-0614">Plasmid</keyword>
<dbReference type="AlphaFoldDB" id="A0AAD0PVY8"/>
<evidence type="ECO:0000313" key="1">
    <source>
        <dbReference type="EMBL" id="AXH59764.1"/>
    </source>
</evidence>
<dbReference type="Proteomes" id="UP000006426">
    <property type="component" value="Plasmid pmppla107"/>
</dbReference>